<feature type="compositionally biased region" description="Low complexity" evidence="1">
    <location>
        <begin position="13"/>
        <end position="23"/>
    </location>
</feature>
<dbReference type="Proteomes" id="UP000611554">
    <property type="component" value="Unassembled WGS sequence"/>
</dbReference>
<dbReference type="RefSeq" id="WP_189250523.1">
    <property type="nucleotide sequence ID" value="NZ_BMQJ01000024.1"/>
</dbReference>
<dbReference type="Gene3D" id="3.40.50.1820">
    <property type="entry name" value="alpha/beta hydrolase"/>
    <property type="match status" value="1"/>
</dbReference>
<dbReference type="Pfam" id="PF01738">
    <property type="entry name" value="DLH"/>
    <property type="match status" value="1"/>
</dbReference>
<reference evidence="4" key="1">
    <citation type="journal article" date="2019" name="Int. J. Syst. Evol. Microbiol.">
        <title>The Global Catalogue of Microorganisms (GCM) 10K type strain sequencing project: providing services to taxonomists for standard genome sequencing and annotation.</title>
        <authorList>
            <consortium name="The Broad Institute Genomics Platform"/>
            <consortium name="The Broad Institute Genome Sequencing Center for Infectious Disease"/>
            <person name="Wu L."/>
            <person name="Ma J."/>
        </authorList>
    </citation>
    <scope>NUCLEOTIDE SEQUENCE [LARGE SCALE GENOMIC DNA]</scope>
    <source>
        <strain evidence="4">JCM 3115</strain>
    </source>
</reference>
<sequence>MCHDADATPPVTPTGTPVTSGPLTLTSADGTRLAAYLAVPERPAGAGVVVIPDNRGLAPFYERLAVRLAEHGHPAIAYDHFGRTAGPSTEGRGSDFPRMEDYAALTRARQQDDMTAALDRLREFGGAQVALGFCMGGRLAFFASEPRFGLAGVVGFYGHPGIAGPYGPGPTQHAADLSAPVLGLFGGADEGIPESEVKAFGDALAAAGVEHEFVVYPGAPHGFFDVRNDEHADACADAWRRVLAFLDRVG</sequence>
<dbReference type="EMBL" id="BMQJ01000024">
    <property type="protein sequence ID" value="GGQ28172.1"/>
    <property type="molecule type" value="Genomic_DNA"/>
</dbReference>
<dbReference type="InterPro" id="IPR002925">
    <property type="entry name" value="Dienelactn_hydro"/>
</dbReference>
<dbReference type="PANTHER" id="PTHR46623">
    <property type="entry name" value="CARBOXYMETHYLENEBUTENOLIDASE-RELATED"/>
    <property type="match status" value="1"/>
</dbReference>
<evidence type="ECO:0000259" key="2">
    <source>
        <dbReference type="Pfam" id="PF01738"/>
    </source>
</evidence>
<dbReference type="PANTHER" id="PTHR46623:SF6">
    <property type="entry name" value="ALPHA_BETA-HYDROLASES SUPERFAMILY PROTEIN"/>
    <property type="match status" value="1"/>
</dbReference>
<dbReference type="InterPro" id="IPR051049">
    <property type="entry name" value="Dienelactone_hydrolase-like"/>
</dbReference>
<feature type="domain" description="Dienelactone hydrolase" evidence="2">
    <location>
        <begin position="33"/>
        <end position="248"/>
    </location>
</feature>
<gene>
    <name evidence="3" type="ORF">GCM10010140_68010</name>
</gene>
<evidence type="ECO:0000256" key="1">
    <source>
        <dbReference type="SAM" id="MobiDB-lite"/>
    </source>
</evidence>
<dbReference type="InterPro" id="IPR029058">
    <property type="entry name" value="AB_hydrolase_fold"/>
</dbReference>
<name>A0ABQ2REM7_9ACTN</name>
<accession>A0ABQ2REM7</accession>
<comment type="caution">
    <text evidence="3">The sequence shown here is derived from an EMBL/GenBank/DDBJ whole genome shotgun (WGS) entry which is preliminary data.</text>
</comment>
<evidence type="ECO:0000313" key="4">
    <source>
        <dbReference type="Proteomes" id="UP000611554"/>
    </source>
</evidence>
<keyword evidence="4" id="KW-1185">Reference proteome</keyword>
<protein>
    <submittedName>
        <fullName evidence="3">Carboxymethylenebutenolidase</fullName>
    </submittedName>
</protein>
<organism evidence="3 4">
    <name type="scientific">Streptosporangium pseudovulgare</name>
    <dbReference type="NCBI Taxonomy" id="35765"/>
    <lineage>
        <taxon>Bacteria</taxon>
        <taxon>Bacillati</taxon>
        <taxon>Actinomycetota</taxon>
        <taxon>Actinomycetes</taxon>
        <taxon>Streptosporangiales</taxon>
        <taxon>Streptosporangiaceae</taxon>
        <taxon>Streptosporangium</taxon>
    </lineage>
</organism>
<evidence type="ECO:0000313" key="3">
    <source>
        <dbReference type="EMBL" id="GGQ28172.1"/>
    </source>
</evidence>
<proteinExistence type="predicted"/>
<dbReference type="SUPFAM" id="SSF53474">
    <property type="entry name" value="alpha/beta-Hydrolases"/>
    <property type="match status" value="1"/>
</dbReference>
<feature type="region of interest" description="Disordered" evidence="1">
    <location>
        <begin position="1"/>
        <end position="23"/>
    </location>
</feature>